<dbReference type="Proteomes" id="UP000183760">
    <property type="component" value="Unassembled WGS sequence"/>
</dbReference>
<dbReference type="InterPro" id="IPR009057">
    <property type="entry name" value="Homeodomain-like_sf"/>
</dbReference>
<evidence type="ECO:0000259" key="4">
    <source>
        <dbReference type="PROSITE" id="PS01124"/>
    </source>
</evidence>
<reference evidence="5 8" key="2">
    <citation type="submission" date="2019-07" db="EMBL/GenBank/DDBJ databases">
        <title>Whole genome shotgun sequence of Myxococcus fulvus NBRC 100333.</title>
        <authorList>
            <person name="Hosoyama A."/>
            <person name="Uohara A."/>
            <person name="Ohji S."/>
            <person name="Ichikawa N."/>
        </authorList>
    </citation>
    <scope>NUCLEOTIDE SEQUENCE [LARGE SCALE GENOMIC DNA]</scope>
    <source>
        <strain evidence="5 8">NBRC 100333</strain>
    </source>
</reference>
<reference evidence="6 7" key="1">
    <citation type="submission" date="2016-10" db="EMBL/GenBank/DDBJ databases">
        <authorList>
            <person name="Varghese N."/>
            <person name="Submissions S."/>
        </authorList>
    </citation>
    <scope>NUCLEOTIDE SEQUENCE [LARGE SCALE GENOMIC DNA]</scope>
    <source>
        <strain evidence="6 7">DSM 16525</strain>
    </source>
</reference>
<dbReference type="PANTHER" id="PTHR46796">
    <property type="entry name" value="HTH-TYPE TRANSCRIPTIONAL ACTIVATOR RHAS-RELATED"/>
    <property type="match status" value="1"/>
</dbReference>
<keyword evidence="3" id="KW-0804">Transcription</keyword>
<dbReference type="SMART" id="SM00342">
    <property type="entry name" value="HTH_ARAC"/>
    <property type="match status" value="1"/>
</dbReference>
<dbReference type="Proteomes" id="UP000321514">
    <property type="component" value="Unassembled WGS sequence"/>
</dbReference>
<name>A0A511T008_MYXFU</name>
<evidence type="ECO:0000313" key="5">
    <source>
        <dbReference type="EMBL" id="GEN06748.1"/>
    </source>
</evidence>
<keyword evidence="1" id="KW-0805">Transcription regulation</keyword>
<dbReference type="Gene3D" id="1.10.10.60">
    <property type="entry name" value="Homeodomain-like"/>
    <property type="match status" value="2"/>
</dbReference>
<dbReference type="EMBL" id="BJXR01000017">
    <property type="protein sequence ID" value="GEN06748.1"/>
    <property type="molecule type" value="Genomic_DNA"/>
</dbReference>
<dbReference type="InterPro" id="IPR018062">
    <property type="entry name" value="HTH_AraC-typ_CS"/>
</dbReference>
<dbReference type="AlphaFoldDB" id="A0A511T008"/>
<evidence type="ECO:0000313" key="7">
    <source>
        <dbReference type="Proteomes" id="UP000183760"/>
    </source>
</evidence>
<keyword evidence="7" id="KW-1185">Reference proteome</keyword>
<accession>A0A511T008</accession>
<sequence length="330" mass="36357">MRQKSVSLVQPSGGVPGLDVLGNVLQGVKLRSRVNARYELTAPWGMRISGSPFPLFYAVMRGGCLLSTDARELSLASGDFVFIPADVKFTLKDRRSTRALPIEDVYATRKPLRCGGLLQYGGGGEAVTLMVGSFLFEGETLSPLVRHLPSLLHVRADDPRSPRWLESTLRFVASEIEAQQPGHEVVVSRLADVLFVQALRAHLESSSRENGWLRALVDPRIGAVLQQVHEKPEAPWTLEGLAKRAGMSRSVFAERFKSLVGEAPLAYVGQWRMHRAMTLLKDRDVSLAEVARAVGYETESSFGKAFRKWVGVTPGAYRRTGLDEATSEAR</sequence>
<dbReference type="OrthoDB" id="5460636at2"/>
<evidence type="ECO:0000256" key="3">
    <source>
        <dbReference type="ARBA" id="ARBA00023163"/>
    </source>
</evidence>
<dbReference type="PRINTS" id="PR00032">
    <property type="entry name" value="HTHARAC"/>
</dbReference>
<dbReference type="GO" id="GO:0043565">
    <property type="term" value="F:sequence-specific DNA binding"/>
    <property type="evidence" value="ECO:0007669"/>
    <property type="project" value="InterPro"/>
</dbReference>
<dbReference type="Pfam" id="PF12833">
    <property type="entry name" value="HTH_18"/>
    <property type="match status" value="1"/>
</dbReference>
<feature type="domain" description="HTH araC/xylS-type" evidence="4">
    <location>
        <begin position="222"/>
        <end position="320"/>
    </location>
</feature>
<dbReference type="InterPro" id="IPR032783">
    <property type="entry name" value="AraC_lig"/>
</dbReference>
<evidence type="ECO:0000313" key="6">
    <source>
        <dbReference type="EMBL" id="SEU05513.1"/>
    </source>
</evidence>
<evidence type="ECO:0000313" key="8">
    <source>
        <dbReference type="Proteomes" id="UP000321514"/>
    </source>
</evidence>
<dbReference type="InterPro" id="IPR050204">
    <property type="entry name" value="AraC_XylS_family_regulators"/>
</dbReference>
<keyword evidence="2" id="KW-0238">DNA-binding</keyword>
<dbReference type="PROSITE" id="PS00041">
    <property type="entry name" value="HTH_ARAC_FAMILY_1"/>
    <property type="match status" value="1"/>
</dbReference>
<dbReference type="InterPro" id="IPR020449">
    <property type="entry name" value="Tscrpt_reg_AraC-type_HTH"/>
</dbReference>
<dbReference type="GO" id="GO:0003700">
    <property type="term" value="F:DNA-binding transcription factor activity"/>
    <property type="evidence" value="ECO:0007669"/>
    <property type="project" value="InterPro"/>
</dbReference>
<protein>
    <submittedName>
        <fullName evidence="5">Cupin</fullName>
    </submittedName>
    <submittedName>
        <fullName evidence="6">Transcriptional regulator, AraC family</fullName>
    </submittedName>
</protein>
<dbReference type="Pfam" id="PF12852">
    <property type="entry name" value="Cupin_6"/>
    <property type="match status" value="1"/>
</dbReference>
<dbReference type="SUPFAM" id="SSF46689">
    <property type="entry name" value="Homeodomain-like"/>
    <property type="match status" value="2"/>
</dbReference>
<evidence type="ECO:0000256" key="2">
    <source>
        <dbReference type="ARBA" id="ARBA00023125"/>
    </source>
</evidence>
<dbReference type="PROSITE" id="PS01124">
    <property type="entry name" value="HTH_ARAC_FAMILY_2"/>
    <property type="match status" value="1"/>
</dbReference>
<evidence type="ECO:0000256" key="1">
    <source>
        <dbReference type="ARBA" id="ARBA00023015"/>
    </source>
</evidence>
<dbReference type="InterPro" id="IPR018060">
    <property type="entry name" value="HTH_AraC"/>
</dbReference>
<proteinExistence type="predicted"/>
<gene>
    <name evidence="5" type="ORF">MFU01_17850</name>
    <name evidence="6" type="ORF">SAMN05443572_104621</name>
</gene>
<dbReference type="RefSeq" id="WP_074954138.1">
    <property type="nucleotide sequence ID" value="NZ_BJXR01000017.1"/>
</dbReference>
<comment type="caution">
    <text evidence="5">The sequence shown here is derived from an EMBL/GenBank/DDBJ whole genome shotgun (WGS) entry which is preliminary data.</text>
</comment>
<dbReference type="STRING" id="1334629.MFUL124B02_39525"/>
<dbReference type="EMBL" id="FOIB01000004">
    <property type="protein sequence ID" value="SEU05513.1"/>
    <property type="molecule type" value="Genomic_DNA"/>
</dbReference>
<organism evidence="5 8">
    <name type="scientific">Myxococcus fulvus</name>
    <dbReference type="NCBI Taxonomy" id="33"/>
    <lineage>
        <taxon>Bacteria</taxon>
        <taxon>Pseudomonadati</taxon>
        <taxon>Myxococcota</taxon>
        <taxon>Myxococcia</taxon>
        <taxon>Myxococcales</taxon>
        <taxon>Cystobacterineae</taxon>
        <taxon>Myxococcaceae</taxon>
        <taxon>Myxococcus</taxon>
    </lineage>
</organism>
<dbReference type="PANTHER" id="PTHR46796:SF7">
    <property type="entry name" value="ARAC FAMILY TRANSCRIPTIONAL REGULATOR"/>
    <property type="match status" value="1"/>
</dbReference>